<organism evidence="1">
    <name type="scientific">Ophidiomyces ophidiicola</name>
    <dbReference type="NCBI Taxonomy" id="1387563"/>
    <lineage>
        <taxon>Eukaryota</taxon>
        <taxon>Fungi</taxon>
        <taxon>Dikarya</taxon>
        <taxon>Ascomycota</taxon>
        <taxon>Pezizomycotina</taxon>
        <taxon>Eurotiomycetes</taxon>
        <taxon>Eurotiomycetidae</taxon>
        <taxon>Onygenales</taxon>
        <taxon>Onygenaceae</taxon>
        <taxon>Ophidiomyces</taxon>
    </lineage>
</organism>
<proteinExistence type="predicted"/>
<reference evidence="1" key="1">
    <citation type="journal article" date="2022" name="bioRxiv">
        <title>Population genetic analysis of Ophidiomyces ophidiicola, the causative agent of snake fungal disease, indicates recent introductions to the USA.</title>
        <authorList>
            <person name="Ladner J.T."/>
            <person name="Palmer J.M."/>
            <person name="Ettinger C.L."/>
            <person name="Stajich J.E."/>
            <person name="Farrell T.M."/>
            <person name="Glorioso B.M."/>
            <person name="Lawson B."/>
            <person name="Price S.J."/>
            <person name="Stengle A.G."/>
            <person name="Grear D.A."/>
            <person name="Lorch J.M."/>
        </authorList>
    </citation>
    <scope>NUCLEOTIDE SEQUENCE</scope>
    <source>
        <strain evidence="1">NWHC 24266-5</strain>
    </source>
</reference>
<accession>A0ACB8UY03</accession>
<gene>
    <name evidence="1" type="ORF">LOY88_003187</name>
</gene>
<evidence type="ECO:0000313" key="1">
    <source>
        <dbReference type="EMBL" id="KAI2387318.1"/>
    </source>
</evidence>
<dbReference type="EMBL" id="JALBCA010000040">
    <property type="protein sequence ID" value="KAI2387318.1"/>
    <property type="molecule type" value="Genomic_DNA"/>
</dbReference>
<protein>
    <submittedName>
        <fullName evidence="1">Uncharacterized protein</fullName>
    </submittedName>
</protein>
<comment type="caution">
    <text evidence="1">The sequence shown here is derived from an EMBL/GenBank/DDBJ whole genome shotgun (WGS) entry which is preliminary data.</text>
</comment>
<sequence length="349" mass="36975">MSDAEVEVKKKRGRPKKVESSASTAKATPAKKPAKSSKKAPAEPKATARAQTGNNRAAEALKVKESRPKAALLKQGEKGASAELKTNEKDSTTTSRKPRTVKLVKAEKAKQASQLESFGHQEQPAEALTAAVSSQASQQKSAISKADEIAPTEPERTQTGPKSPAPTAIQQSTILSALRATTGSSSIPPPPPPPPPAIPAVTAMPPPKTPVSNLASSISKSRKILPDPTNNGFKVGPATGKQAVVRNLDEITRIGAQRSMPSQPRAQYPPAPEDIRKTKKYKALSRRWLAGMVAMPILICTSWALYERVFYDKTPRSLPGANAFPPSGSSNESFNSSASTESSRNSSTT</sequence>
<name>A0ACB8UY03_9EURO</name>